<dbReference type="RefSeq" id="WP_343991753.1">
    <property type="nucleotide sequence ID" value="NZ_BAAALG010000003.1"/>
</dbReference>
<protein>
    <submittedName>
        <fullName evidence="3">DNA-processing protein DprA</fullName>
    </submittedName>
</protein>
<comment type="similarity">
    <text evidence="1">Belongs to the DprA/Smf family.</text>
</comment>
<evidence type="ECO:0000259" key="2">
    <source>
        <dbReference type="Pfam" id="PF02481"/>
    </source>
</evidence>
<sequence>MSTAPEADRLARIALNLMAEPGDPQVCALAQEWGAAELRRRLLEPGSEEPGALDVATRLAQADPARQLERAARHGIRFVMPGDAEWPSGLDALAHAGVLSDRGGVPLGLWVRGPIRLDELTSAVAVVGARSATGYGSTTAARIAADLGRAGVPVVSGAAFGIDEAAHRGALSVGGATVAVLACGVDRVYPAAHRDLLEHLAAHGAVISEAPPGWAPMRVRFLARNRIIAALARGTVVVEAASRSGALNTARWSSQLNRETMAVPGSVTSATSEGCHRLIRDGAATLVTTAAEVLELTEPMGRVHPVEEPNPSGPRDRLGTRQRQVLDAVPAVQPAGTESIARTAGIGVREVHDVLTQLLALGLVECADARWRLSHRARARH</sequence>
<keyword evidence="4" id="KW-1185">Reference proteome</keyword>
<dbReference type="InterPro" id="IPR003488">
    <property type="entry name" value="DprA"/>
</dbReference>
<dbReference type="EMBL" id="BAAALG010000003">
    <property type="protein sequence ID" value="GAA1095119.1"/>
    <property type="molecule type" value="Genomic_DNA"/>
</dbReference>
<dbReference type="Proteomes" id="UP001501581">
    <property type="component" value="Unassembled WGS sequence"/>
</dbReference>
<gene>
    <name evidence="3" type="primary">dprA</name>
    <name evidence="3" type="ORF">GCM10009668_08790</name>
</gene>
<dbReference type="PANTHER" id="PTHR43022:SF1">
    <property type="entry name" value="PROTEIN SMF"/>
    <property type="match status" value="1"/>
</dbReference>
<comment type="caution">
    <text evidence="3">The sequence shown here is derived from an EMBL/GenBank/DDBJ whole genome shotgun (WGS) entry which is preliminary data.</text>
</comment>
<proteinExistence type="inferred from homology"/>
<evidence type="ECO:0000313" key="3">
    <source>
        <dbReference type="EMBL" id="GAA1095119.1"/>
    </source>
</evidence>
<dbReference type="Pfam" id="PF02481">
    <property type="entry name" value="DNA_processg_A"/>
    <property type="match status" value="1"/>
</dbReference>
<reference evidence="4" key="1">
    <citation type="journal article" date="2019" name="Int. J. Syst. Evol. Microbiol.">
        <title>The Global Catalogue of Microorganisms (GCM) 10K type strain sequencing project: providing services to taxonomists for standard genome sequencing and annotation.</title>
        <authorList>
            <consortium name="The Broad Institute Genomics Platform"/>
            <consortium name="The Broad Institute Genome Sequencing Center for Infectious Disease"/>
            <person name="Wu L."/>
            <person name="Ma J."/>
        </authorList>
    </citation>
    <scope>NUCLEOTIDE SEQUENCE [LARGE SCALE GENOMIC DNA]</scope>
    <source>
        <strain evidence="4">JCM 13008</strain>
    </source>
</reference>
<evidence type="ECO:0000256" key="1">
    <source>
        <dbReference type="ARBA" id="ARBA00006525"/>
    </source>
</evidence>
<dbReference type="SUPFAM" id="SSF102405">
    <property type="entry name" value="MCP/YpsA-like"/>
    <property type="match status" value="1"/>
</dbReference>
<accession>A0ABP4E6M0</accession>
<dbReference type="InterPro" id="IPR057666">
    <property type="entry name" value="DrpA_SLOG"/>
</dbReference>
<dbReference type="NCBIfam" id="TIGR00732">
    <property type="entry name" value="dprA"/>
    <property type="match status" value="1"/>
</dbReference>
<feature type="domain" description="Smf/DprA SLOG" evidence="2">
    <location>
        <begin position="78"/>
        <end position="296"/>
    </location>
</feature>
<evidence type="ECO:0000313" key="4">
    <source>
        <dbReference type="Proteomes" id="UP001501581"/>
    </source>
</evidence>
<organism evidence="3 4">
    <name type="scientific">Nocardioides dubius</name>
    <dbReference type="NCBI Taxonomy" id="317019"/>
    <lineage>
        <taxon>Bacteria</taxon>
        <taxon>Bacillati</taxon>
        <taxon>Actinomycetota</taxon>
        <taxon>Actinomycetes</taxon>
        <taxon>Propionibacteriales</taxon>
        <taxon>Nocardioidaceae</taxon>
        <taxon>Nocardioides</taxon>
    </lineage>
</organism>
<dbReference type="PANTHER" id="PTHR43022">
    <property type="entry name" value="PROTEIN SMF"/>
    <property type="match status" value="1"/>
</dbReference>
<name>A0ABP4E6M0_9ACTN</name>
<dbReference type="Gene3D" id="3.40.50.450">
    <property type="match status" value="1"/>
</dbReference>